<dbReference type="KEGG" id="mgk:FSB76_10495"/>
<dbReference type="AlphaFoldDB" id="A0A5B8VYD3"/>
<dbReference type="Gene3D" id="1.25.40.10">
    <property type="entry name" value="Tetratricopeptide repeat domain"/>
    <property type="match status" value="1"/>
</dbReference>
<protein>
    <recommendedName>
        <fullName evidence="4">Tetratricopeptide repeat protein</fullName>
    </recommendedName>
</protein>
<proteinExistence type="predicted"/>
<dbReference type="RefSeq" id="WP_147053529.1">
    <property type="nucleotide sequence ID" value="NZ_CP042437.1"/>
</dbReference>
<evidence type="ECO:0000313" key="2">
    <source>
        <dbReference type="EMBL" id="QEC76353.1"/>
    </source>
</evidence>
<reference evidence="2 3" key="1">
    <citation type="journal article" date="2013" name="J. Microbiol.">
        <title>Mucilaginibacter ginsenosidivorax sp. nov., with ginsenoside converting activity isolated from sediment.</title>
        <authorList>
            <person name="Kim J.K."/>
            <person name="Choi T.E."/>
            <person name="Liu Q.M."/>
            <person name="Park H.Y."/>
            <person name="Yi T.H."/>
            <person name="Yoon M.H."/>
            <person name="Kim S.C."/>
            <person name="Im W.T."/>
        </authorList>
    </citation>
    <scope>NUCLEOTIDE SEQUENCE [LARGE SCALE GENOMIC DNA]</scope>
    <source>
        <strain evidence="2 3">KHI28</strain>
    </source>
</reference>
<accession>A0A5B8VYD3</accession>
<keyword evidence="1" id="KW-0732">Signal</keyword>
<keyword evidence="3" id="KW-1185">Reference proteome</keyword>
<dbReference type="Proteomes" id="UP000321362">
    <property type="component" value="Chromosome"/>
</dbReference>
<dbReference type="InterPro" id="IPR011990">
    <property type="entry name" value="TPR-like_helical_dom_sf"/>
</dbReference>
<name>A0A5B8VYD3_9SPHI</name>
<gene>
    <name evidence="2" type="ORF">FSB76_10495</name>
</gene>
<dbReference type="EMBL" id="CP042437">
    <property type="protein sequence ID" value="QEC76353.1"/>
    <property type="molecule type" value="Genomic_DNA"/>
</dbReference>
<feature type="chain" id="PRO_5022741342" description="Tetratricopeptide repeat protein" evidence="1">
    <location>
        <begin position="20"/>
        <end position="451"/>
    </location>
</feature>
<evidence type="ECO:0008006" key="4">
    <source>
        <dbReference type="Google" id="ProtNLM"/>
    </source>
</evidence>
<evidence type="ECO:0000313" key="3">
    <source>
        <dbReference type="Proteomes" id="UP000321362"/>
    </source>
</evidence>
<sequence>MRWLIQIFMMLCCATLLQAQVLSANQRKQVITRVEAFKNYLVKYSGGNFTNSSVIFRDSLSAMFSPDANHAIDLGGQYKGGVREEPIDNYLVKVATGYNFKVDIRFTQGQLIDCIDTLDGKSAIYVTEKCIAQKGRVNVFSEVVQVSLPDDENNYNGYKIREVAFAADFKYDQETHYQCANLIDVRTEDKEKVEKQNTADVLFYSHRYTDAIEAYLFMADRYPKDSYPLLMLTRCKDGLRNDSIFLQQGKKYMGEKQSARAINWYTGHMLVFPKDINNVWIADTIRHIRVVSVDENYTASMANARQQQKLNNFGDACYYYTNALKFKPDNRVALDSLTHTRVKDVDYANNKIDSAIRLYKENKTDNAGAYFKILDEYGRYGTHIGTEQYLYMAYLAYDHNRQVLNAMNVQTNKDFKAFRKRCYDNLINAYNQETNKEIRKKVKYFIEEIVN</sequence>
<dbReference type="SUPFAM" id="SSF48452">
    <property type="entry name" value="TPR-like"/>
    <property type="match status" value="1"/>
</dbReference>
<evidence type="ECO:0000256" key="1">
    <source>
        <dbReference type="SAM" id="SignalP"/>
    </source>
</evidence>
<organism evidence="2 3">
    <name type="scientific">Mucilaginibacter ginsenosidivorax</name>
    <dbReference type="NCBI Taxonomy" id="862126"/>
    <lineage>
        <taxon>Bacteria</taxon>
        <taxon>Pseudomonadati</taxon>
        <taxon>Bacteroidota</taxon>
        <taxon>Sphingobacteriia</taxon>
        <taxon>Sphingobacteriales</taxon>
        <taxon>Sphingobacteriaceae</taxon>
        <taxon>Mucilaginibacter</taxon>
    </lineage>
</organism>
<feature type="signal peptide" evidence="1">
    <location>
        <begin position="1"/>
        <end position="19"/>
    </location>
</feature>